<name>A0A2V2MZH8_9EURY</name>
<dbReference type="GeneID" id="97547186"/>
<dbReference type="GO" id="GO:0032259">
    <property type="term" value="P:methylation"/>
    <property type="evidence" value="ECO:0007669"/>
    <property type="project" value="UniProtKB-KW"/>
</dbReference>
<keyword evidence="3" id="KW-1185">Reference proteome</keyword>
<feature type="domain" description="Methyltransferase type 11" evidence="1">
    <location>
        <begin position="54"/>
        <end position="149"/>
    </location>
</feature>
<organism evidence="2 3">
    <name type="scientific">Methanospirillum lacunae</name>
    <dbReference type="NCBI Taxonomy" id="668570"/>
    <lineage>
        <taxon>Archaea</taxon>
        <taxon>Methanobacteriati</taxon>
        <taxon>Methanobacteriota</taxon>
        <taxon>Stenosarchaea group</taxon>
        <taxon>Methanomicrobia</taxon>
        <taxon>Methanomicrobiales</taxon>
        <taxon>Methanospirillaceae</taxon>
        <taxon>Methanospirillum</taxon>
    </lineage>
</organism>
<evidence type="ECO:0000259" key="1">
    <source>
        <dbReference type="Pfam" id="PF08241"/>
    </source>
</evidence>
<dbReference type="Gene3D" id="3.40.50.150">
    <property type="entry name" value="Vaccinia Virus protein VP39"/>
    <property type="match status" value="1"/>
</dbReference>
<dbReference type="AlphaFoldDB" id="A0A2V2MZH8"/>
<dbReference type="EMBL" id="QGMY01000019">
    <property type="protein sequence ID" value="PWR69718.1"/>
    <property type="molecule type" value="Genomic_DNA"/>
</dbReference>
<dbReference type="CDD" id="cd02440">
    <property type="entry name" value="AdoMet_MTases"/>
    <property type="match status" value="1"/>
</dbReference>
<evidence type="ECO:0000313" key="3">
    <source>
        <dbReference type="Proteomes" id="UP000245657"/>
    </source>
</evidence>
<dbReference type="InterPro" id="IPR013216">
    <property type="entry name" value="Methyltransf_11"/>
</dbReference>
<dbReference type="Pfam" id="PF08241">
    <property type="entry name" value="Methyltransf_11"/>
    <property type="match status" value="1"/>
</dbReference>
<gene>
    <name evidence="2" type="ORF">DK846_17005</name>
</gene>
<dbReference type="InterPro" id="IPR029063">
    <property type="entry name" value="SAM-dependent_MTases_sf"/>
</dbReference>
<dbReference type="RefSeq" id="WP_109970199.1">
    <property type="nucleotide sequence ID" value="NZ_CP176093.1"/>
</dbReference>
<keyword evidence="2" id="KW-0808">Transferase</keyword>
<accession>A0A2V2MZH8</accession>
<sequence>MDNEEIKAAITESWDSTSGMYDSCPGHQIGTKSEEEAWMNELRHEIPKPPLKVLDVGCGTGAMGLLYARMGYDVSGVDLSEAMMNQARMKAIRDNLAIDLKKGDAENLPYPDESFDLIVNRHLLWTLPHPEVALYEWSRVLKKGGTLLIIDGVWDDKRFSTQCKRCLSEFLTSIFENSDSHRRTYNKNLRKALPHNGGVSQDTMRRYLENTGFSEVTFRDLMYIRDLQRERMPWYRKITAGKSYYILQTKK</sequence>
<dbReference type="OrthoDB" id="147504at2157"/>
<dbReference type="SUPFAM" id="SSF53335">
    <property type="entry name" value="S-adenosyl-L-methionine-dependent methyltransferases"/>
    <property type="match status" value="1"/>
</dbReference>
<comment type="caution">
    <text evidence="2">The sequence shown here is derived from an EMBL/GenBank/DDBJ whole genome shotgun (WGS) entry which is preliminary data.</text>
</comment>
<proteinExistence type="predicted"/>
<dbReference type="PANTHER" id="PTHR43591:SF24">
    <property type="entry name" value="2-METHOXY-6-POLYPRENYL-1,4-BENZOQUINOL METHYLASE, MITOCHONDRIAL"/>
    <property type="match status" value="1"/>
</dbReference>
<dbReference type="PANTHER" id="PTHR43591">
    <property type="entry name" value="METHYLTRANSFERASE"/>
    <property type="match status" value="1"/>
</dbReference>
<keyword evidence="2" id="KW-0489">Methyltransferase</keyword>
<protein>
    <submittedName>
        <fullName evidence="2">SAM-dependent methyltransferase</fullName>
    </submittedName>
</protein>
<evidence type="ECO:0000313" key="2">
    <source>
        <dbReference type="EMBL" id="PWR69718.1"/>
    </source>
</evidence>
<dbReference type="Proteomes" id="UP000245657">
    <property type="component" value="Unassembled WGS sequence"/>
</dbReference>
<reference evidence="2 3" key="1">
    <citation type="submission" date="2018-05" db="EMBL/GenBank/DDBJ databases">
        <title>Draft genome of Methanospirillum lacunae Ki8-1.</title>
        <authorList>
            <person name="Dueholm M.S."/>
            <person name="Nielsen P.H."/>
            <person name="Bakmann L.F."/>
            <person name="Otzen D.E."/>
        </authorList>
    </citation>
    <scope>NUCLEOTIDE SEQUENCE [LARGE SCALE GENOMIC DNA]</scope>
    <source>
        <strain evidence="2 3">Ki8-1</strain>
    </source>
</reference>
<dbReference type="GO" id="GO:0008757">
    <property type="term" value="F:S-adenosylmethionine-dependent methyltransferase activity"/>
    <property type="evidence" value="ECO:0007669"/>
    <property type="project" value="InterPro"/>
</dbReference>